<dbReference type="InterPro" id="IPR050823">
    <property type="entry name" value="Plant_Ser_Thr_Prot_Kinase"/>
</dbReference>
<comment type="caution">
    <text evidence="2">The sequence shown here is derived from an EMBL/GenBank/DDBJ whole genome shotgun (WGS) entry which is preliminary data.</text>
</comment>
<dbReference type="GO" id="GO:0005524">
    <property type="term" value="F:ATP binding"/>
    <property type="evidence" value="ECO:0007669"/>
    <property type="project" value="InterPro"/>
</dbReference>
<gene>
    <name evidence="2" type="ORF">MERR_LOCUS10443</name>
</gene>
<keyword evidence="3" id="KW-1185">Reference proteome</keyword>
<dbReference type="Proteomes" id="UP000467841">
    <property type="component" value="Unassembled WGS sequence"/>
</dbReference>
<evidence type="ECO:0000313" key="3">
    <source>
        <dbReference type="Proteomes" id="UP000467841"/>
    </source>
</evidence>
<dbReference type="OrthoDB" id="1062886at2759"/>
<accession>A0A6D2I669</accession>
<feature type="domain" description="Protein kinase" evidence="1">
    <location>
        <begin position="1"/>
        <end position="174"/>
    </location>
</feature>
<dbReference type="InterPro" id="IPR000719">
    <property type="entry name" value="Prot_kinase_dom"/>
</dbReference>
<name>A0A6D2I669_9BRAS</name>
<dbReference type="GO" id="GO:0004672">
    <property type="term" value="F:protein kinase activity"/>
    <property type="evidence" value="ECO:0007669"/>
    <property type="project" value="InterPro"/>
</dbReference>
<proteinExistence type="predicted"/>
<protein>
    <recommendedName>
        <fullName evidence="1">Protein kinase domain-containing protein</fullName>
    </recommendedName>
</protein>
<dbReference type="PANTHER" id="PTHR45621">
    <property type="entry name" value="OS01G0588500 PROTEIN-RELATED"/>
    <property type="match status" value="1"/>
</dbReference>
<sequence length="174" mass="19687">MVDLELLQLNSHPSLVKLIGYGLERTMLFISHPKSLPWETRLKISIGAAQCLALLHSLKISRLYKGNLTASKILLDSGFNARVSYFGLEMLPDLTSRSYVSSYEDEPYAGKLDMARDLYSFGVILLETFTGLENHQLVVAKQAIRNDKEKIPEIIGPDLENSFLWKREDVCARL</sequence>
<dbReference type="Gene3D" id="1.10.510.10">
    <property type="entry name" value="Transferase(Phosphotransferase) domain 1"/>
    <property type="match status" value="1"/>
</dbReference>
<evidence type="ECO:0000259" key="1">
    <source>
        <dbReference type="PROSITE" id="PS50011"/>
    </source>
</evidence>
<dbReference type="InterPro" id="IPR011009">
    <property type="entry name" value="Kinase-like_dom_sf"/>
</dbReference>
<organism evidence="2 3">
    <name type="scientific">Microthlaspi erraticum</name>
    <dbReference type="NCBI Taxonomy" id="1685480"/>
    <lineage>
        <taxon>Eukaryota</taxon>
        <taxon>Viridiplantae</taxon>
        <taxon>Streptophyta</taxon>
        <taxon>Embryophyta</taxon>
        <taxon>Tracheophyta</taxon>
        <taxon>Spermatophyta</taxon>
        <taxon>Magnoliopsida</taxon>
        <taxon>eudicotyledons</taxon>
        <taxon>Gunneridae</taxon>
        <taxon>Pentapetalae</taxon>
        <taxon>rosids</taxon>
        <taxon>malvids</taxon>
        <taxon>Brassicales</taxon>
        <taxon>Brassicaceae</taxon>
        <taxon>Coluteocarpeae</taxon>
        <taxon>Microthlaspi</taxon>
    </lineage>
</organism>
<dbReference type="AlphaFoldDB" id="A0A6D2I669"/>
<evidence type="ECO:0000313" key="2">
    <source>
        <dbReference type="EMBL" id="CAA7023208.1"/>
    </source>
</evidence>
<dbReference type="SUPFAM" id="SSF56112">
    <property type="entry name" value="Protein kinase-like (PK-like)"/>
    <property type="match status" value="1"/>
</dbReference>
<reference evidence="2" key="1">
    <citation type="submission" date="2020-01" db="EMBL/GenBank/DDBJ databases">
        <authorList>
            <person name="Mishra B."/>
        </authorList>
    </citation>
    <scope>NUCLEOTIDE SEQUENCE [LARGE SCALE GENOMIC DNA]</scope>
</reference>
<dbReference type="PROSITE" id="PS50011">
    <property type="entry name" value="PROTEIN_KINASE_DOM"/>
    <property type="match status" value="1"/>
</dbReference>
<dbReference type="EMBL" id="CACVBM020000777">
    <property type="protein sequence ID" value="CAA7023208.1"/>
    <property type="molecule type" value="Genomic_DNA"/>
</dbReference>